<dbReference type="Pfam" id="PF12146">
    <property type="entry name" value="Hydrolase_4"/>
    <property type="match status" value="1"/>
</dbReference>
<sequence>MSWVLLRGLMREQRHWGSFVAALQQAYPDQRILTLDFAGNGVLSAQSSATSVTQMVEQLRTQLSTQCGQQPSGKIRLMAISLGAMVAVAWAERYPHEIQDLTLINTSLAPHSPFYQRLRPRNYAVLVYTMLCGSVQQREQLILRLTSQRFNGTAAKEEAAEIVAHWVSLAQAHPVRRRNVLRQLYAAMHYRAPDQAPAVALRILAGAQDALVNPQCSITLAQRWNAELRLHPEAGHDLPLDDADWVIRQTLDVIAKPRSPSA</sequence>
<dbReference type="AlphaFoldDB" id="A0A923I0M4"/>
<feature type="domain" description="Serine aminopeptidase S33" evidence="1">
    <location>
        <begin position="30"/>
        <end position="241"/>
    </location>
</feature>
<dbReference type="SUPFAM" id="SSF53474">
    <property type="entry name" value="alpha/beta-Hydrolases"/>
    <property type="match status" value="1"/>
</dbReference>
<dbReference type="Proteomes" id="UP000612361">
    <property type="component" value="Unassembled WGS sequence"/>
</dbReference>
<dbReference type="RefSeq" id="WP_186879908.1">
    <property type="nucleotide sequence ID" value="NZ_JACOGG010000002.1"/>
</dbReference>
<dbReference type="InterPro" id="IPR022742">
    <property type="entry name" value="Hydrolase_4"/>
</dbReference>
<dbReference type="InterPro" id="IPR029058">
    <property type="entry name" value="AB_hydrolase_fold"/>
</dbReference>
<dbReference type="EMBL" id="JACOGG010000002">
    <property type="protein sequence ID" value="MBC3934287.1"/>
    <property type="molecule type" value="Genomic_DNA"/>
</dbReference>
<accession>A0A923I0M4</accession>
<reference evidence="2" key="1">
    <citation type="submission" date="2020-08" db="EMBL/GenBank/DDBJ databases">
        <title>Novel species isolated from subtropical streams in China.</title>
        <authorList>
            <person name="Lu H."/>
        </authorList>
    </citation>
    <scope>NUCLEOTIDE SEQUENCE</scope>
    <source>
        <strain evidence="2">CY7W</strain>
    </source>
</reference>
<gene>
    <name evidence="2" type="ORF">H8K47_02825</name>
</gene>
<keyword evidence="3" id="KW-1185">Reference proteome</keyword>
<protein>
    <submittedName>
        <fullName evidence="2">Alpha/beta hydrolase</fullName>
    </submittedName>
</protein>
<evidence type="ECO:0000259" key="1">
    <source>
        <dbReference type="Pfam" id="PF12146"/>
    </source>
</evidence>
<name>A0A923I0M4_9BURK</name>
<dbReference type="InterPro" id="IPR050471">
    <property type="entry name" value="AB_hydrolase"/>
</dbReference>
<organism evidence="2 3">
    <name type="scientific">Undibacterium rugosum</name>
    <dbReference type="NCBI Taxonomy" id="2762291"/>
    <lineage>
        <taxon>Bacteria</taxon>
        <taxon>Pseudomonadati</taxon>
        <taxon>Pseudomonadota</taxon>
        <taxon>Betaproteobacteria</taxon>
        <taxon>Burkholderiales</taxon>
        <taxon>Oxalobacteraceae</taxon>
        <taxon>Undibacterium</taxon>
    </lineage>
</organism>
<proteinExistence type="predicted"/>
<dbReference type="PANTHER" id="PTHR43433">
    <property type="entry name" value="HYDROLASE, ALPHA/BETA FOLD FAMILY PROTEIN"/>
    <property type="match status" value="1"/>
</dbReference>
<evidence type="ECO:0000313" key="3">
    <source>
        <dbReference type="Proteomes" id="UP000612361"/>
    </source>
</evidence>
<evidence type="ECO:0000313" key="2">
    <source>
        <dbReference type="EMBL" id="MBC3934287.1"/>
    </source>
</evidence>
<comment type="caution">
    <text evidence="2">The sequence shown here is derived from an EMBL/GenBank/DDBJ whole genome shotgun (WGS) entry which is preliminary data.</text>
</comment>
<dbReference type="GO" id="GO:0016787">
    <property type="term" value="F:hydrolase activity"/>
    <property type="evidence" value="ECO:0007669"/>
    <property type="project" value="UniProtKB-KW"/>
</dbReference>
<dbReference type="Gene3D" id="3.40.50.1820">
    <property type="entry name" value="alpha/beta hydrolase"/>
    <property type="match status" value="1"/>
</dbReference>
<keyword evidence="2" id="KW-0378">Hydrolase</keyword>
<dbReference type="PANTHER" id="PTHR43433:SF5">
    <property type="entry name" value="AB HYDROLASE-1 DOMAIN-CONTAINING PROTEIN"/>
    <property type="match status" value="1"/>
</dbReference>